<evidence type="ECO:0000313" key="2">
    <source>
        <dbReference type="EMBL" id="QOD60360.1"/>
    </source>
</evidence>
<dbReference type="InterPro" id="IPR013766">
    <property type="entry name" value="Thioredoxin_domain"/>
</dbReference>
<dbReference type="Gene3D" id="3.40.30.10">
    <property type="entry name" value="Glutaredoxin"/>
    <property type="match status" value="1"/>
</dbReference>
<dbReference type="KEGG" id="phal:H9I45_13570"/>
<dbReference type="Pfam" id="PF00578">
    <property type="entry name" value="AhpC-TSA"/>
    <property type="match status" value="1"/>
</dbReference>
<dbReference type="InterPro" id="IPR047262">
    <property type="entry name" value="PRX-like1"/>
</dbReference>
<dbReference type="PROSITE" id="PS51352">
    <property type="entry name" value="THIOREDOXIN_2"/>
    <property type="match status" value="1"/>
</dbReference>
<accession>A0A7L8AEC2</accession>
<dbReference type="SUPFAM" id="SSF52833">
    <property type="entry name" value="Thioredoxin-like"/>
    <property type="match status" value="1"/>
</dbReference>
<dbReference type="InterPro" id="IPR000866">
    <property type="entry name" value="AhpC/TSA"/>
</dbReference>
<dbReference type="AlphaFoldDB" id="A0A7L8AEC2"/>
<dbReference type="RefSeq" id="WP_088353995.1">
    <property type="nucleotide sequence ID" value="NZ_CP061813.1"/>
</dbReference>
<dbReference type="InterPro" id="IPR036249">
    <property type="entry name" value="Thioredoxin-like_sf"/>
</dbReference>
<dbReference type="EMBL" id="CP061813">
    <property type="protein sequence ID" value="QOD60360.1"/>
    <property type="molecule type" value="Genomic_DNA"/>
</dbReference>
<feature type="domain" description="Thioredoxin" evidence="1">
    <location>
        <begin position="9"/>
        <end position="165"/>
    </location>
</feature>
<evidence type="ECO:0000313" key="3">
    <source>
        <dbReference type="Proteomes" id="UP000516764"/>
    </source>
</evidence>
<sequence length="184" mass="20631">MALTESNNFSIGAKAPDFTLRNTVNDKMVSLTEVKGAKGTVIMFICNHCPFVIHVNAELVKMANEYQQKGIGFIAISSNDIENYPQDAPKYMKQVAEKQNYPFPYLFDETQEIAKAYDAACTPDFYVFDKNLESVYHGQLDNSRPNNGVPITGKDIRNALDNLLENKVVIENQKPSVGCGIKWK</sequence>
<dbReference type="PANTHER" id="PTHR43640">
    <property type="entry name" value="OS07G0260300 PROTEIN"/>
    <property type="match status" value="1"/>
</dbReference>
<proteinExistence type="predicted"/>
<evidence type="ECO:0000259" key="1">
    <source>
        <dbReference type="PROSITE" id="PS51352"/>
    </source>
</evidence>
<gene>
    <name evidence="2" type="ORF">H9I45_13570</name>
</gene>
<protein>
    <submittedName>
        <fullName evidence="2">Thioredoxin family protein</fullName>
    </submittedName>
</protein>
<dbReference type="GO" id="GO:0016491">
    <property type="term" value="F:oxidoreductase activity"/>
    <property type="evidence" value="ECO:0007669"/>
    <property type="project" value="InterPro"/>
</dbReference>
<keyword evidence="3" id="KW-1185">Reference proteome</keyword>
<name>A0A7L8AEC2_9FLAO</name>
<organism evidence="2 3">
    <name type="scientific">Polaribacter haliotis</name>
    <dbReference type="NCBI Taxonomy" id="1888915"/>
    <lineage>
        <taxon>Bacteria</taxon>
        <taxon>Pseudomonadati</taxon>
        <taxon>Bacteroidota</taxon>
        <taxon>Flavobacteriia</taxon>
        <taxon>Flavobacteriales</taxon>
        <taxon>Flavobacteriaceae</taxon>
    </lineage>
</organism>
<dbReference type="OrthoDB" id="9809746at2"/>
<dbReference type="Proteomes" id="UP000516764">
    <property type="component" value="Chromosome"/>
</dbReference>
<dbReference type="GO" id="GO:0016209">
    <property type="term" value="F:antioxidant activity"/>
    <property type="evidence" value="ECO:0007669"/>
    <property type="project" value="InterPro"/>
</dbReference>
<dbReference type="PANTHER" id="PTHR43640:SF1">
    <property type="entry name" value="THIOREDOXIN-DEPENDENT PEROXIREDOXIN"/>
    <property type="match status" value="1"/>
</dbReference>
<dbReference type="CDD" id="cd02969">
    <property type="entry name" value="PRX_like1"/>
    <property type="match status" value="1"/>
</dbReference>
<reference evidence="2 3" key="1">
    <citation type="journal article" date="2016" name="Int. J. Syst. Evol. Microbiol.">
        <title>Polaribacter haliotis sp. nov., isolated from the gut of abalone Haliotis discus hannai.</title>
        <authorList>
            <person name="Kim Y.O."/>
            <person name="Park I.S."/>
            <person name="Park S."/>
            <person name="Nam B.H."/>
            <person name="Park J.M."/>
            <person name="Kim D.G."/>
            <person name="Yoon J.H."/>
        </authorList>
    </citation>
    <scope>NUCLEOTIDE SEQUENCE [LARGE SCALE GENOMIC DNA]</scope>
    <source>
        <strain evidence="2 3">KCTC 52418</strain>
    </source>
</reference>